<comment type="caution">
    <text evidence="13">The sequence shown here is derived from an EMBL/GenBank/DDBJ whole genome shotgun (WGS) entry which is preliminary data.</text>
</comment>
<comment type="cofactor">
    <cofactor evidence="1 9">
        <name>FAD</name>
        <dbReference type="ChEBI" id="CHEBI:57692"/>
    </cofactor>
</comment>
<feature type="domain" description="Cytochrome b5 heme-binding" evidence="11">
    <location>
        <begin position="38"/>
        <end position="114"/>
    </location>
</feature>
<dbReference type="SUPFAM" id="SSF52343">
    <property type="entry name" value="Ferredoxin reductase-like, C-terminal NADP-linked domain"/>
    <property type="match status" value="1"/>
</dbReference>
<feature type="binding site" evidence="9">
    <location>
        <position position="212"/>
    </location>
    <ligand>
        <name>FAD</name>
        <dbReference type="ChEBI" id="CHEBI:57692"/>
    </ligand>
</feature>
<evidence type="ECO:0000256" key="4">
    <source>
        <dbReference type="ARBA" id="ARBA00022723"/>
    </source>
</evidence>
<feature type="binding site" evidence="9">
    <location>
        <position position="203"/>
    </location>
    <ligand>
        <name>FAD</name>
        <dbReference type="ChEBI" id="CHEBI:57692"/>
    </ligand>
</feature>
<dbReference type="SMART" id="SM01117">
    <property type="entry name" value="Cyt-b5"/>
    <property type="match status" value="1"/>
</dbReference>
<dbReference type="Pfam" id="PF00970">
    <property type="entry name" value="FAD_binding_6"/>
    <property type="match status" value="1"/>
</dbReference>
<dbReference type="Pfam" id="PF00173">
    <property type="entry name" value="Cyt-b5"/>
    <property type="match status" value="1"/>
</dbReference>
<comment type="similarity">
    <text evidence="10">Belongs to the cytochrome b5 family.</text>
</comment>
<dbReference type="InterPro" id="IPR018506">
    <property type="entry name" value="Cyt_B5_heme-BS"/>
</dbReference>
<name>A0AAV0TB42_HYABA</name>
<evidence type="ECO:0000256" key="7">
    <source>
        <dbReference type="ARBA" id="ARBA00023004"/>
    </source>
</evidence>
<evidence type="ECO:0000256" key="5">
    <source>
        <dbReference type="ARBA" id="ARBA00022827"/>
    </source>
</evidence>
<keyword evidence="3 9" id="KW-0285">Flavoprotein</keyword>
<evidence type="ECO:0008006" key="15">
    <source>
        <dbReference type="Google" id="ProtNLM"/>
    </source>
</evidence>
<dbReference type="PROSITE" id="PS51384">
    <property type="entry name" value="FAD_FR"/>
    <property type="match status" value="1"/>
</dbReference>
<dbReference type="Gene3D" id="3.40.50.80">
    <property type="entry name" value="Nucleotide-binding domain of ferredoxin-NADP reductase (FNR) module"/>
    <property type="match status" value="1"/>
</dbReference>
<dbReference type="SUPFAM" id="SSF55856">
    <property type="entry name" value="Cytochrome b5-like heme/steroid binding domain"/>
    <property type="match status" value="1"/>
</dbReference>
<evidence type="ECO:0000256" key="6">
    <source>
        <dbReference type="ARBA" id="ARBA00023002"/>
    </source>
</evidence>
<keyword evidence="2 10" id="KW-0349">Heme</keyword>
<dbReference type="PRINTS" id="PR00371">
    <property type="entry name" value="FPNCR"/>
</dbReference>
<evidence type="ECO:0000259" key="11">
    <source>
        <dbReference type="PROSITE" id="PS50255"/>
    </source>
</evidence>
<proteinExistence type="inferred from homology"/>
<dbReference type="PROSITE" id="PS00191">
    <property type="entry name" value="CYTOCHROME_B5_1"/>
    <property type="match status" value="1"/>
</dbReference>
<dbReference type="PANTHER" id="PTHR19370:SF185">
    <property type="entry name" value="NADH-CYTOCHROME B5 REDUCTASE"/>
    <property type="match status" value="1"/>
</dbReference>
<evidence type="ECO:0000256" key="2">
    <source>
        <dbReference type="ARBA" id="ARBA00022617"/>
    </source>
</evidence>
<evidence type="ECO:0000256" key="9">
    <source>
        <dbReference type="PIRSR" id="PIRSR601834-1"/>
    </source>
</evidence>
<feature type="domain" description="FAD-binding FR-type" evidence="12">
    <location>
        <begin position="134"/>
        <end position="237"/>
    </location>
</feature>
<dbReference type="InterPro" id="IPR017938">
    <property type="entry name" value="Riboflavin_synthase-like_b-brl"/>
</dbReference>
<dbReference type="InterPro" id="IPR008333">
    <property type="entry name" value="Cbr1-like_FAD-bd_dom"/>
</dbReference>
<dbReference type="InterPro" id="IPR001834">
    <property type="entry name" value="CBR-like"/>
</dbReference>
<dbReference type="GO" id="GO:0016491">
    <property type="term" value="F:oxidoreductase activity"/>
    <property type="evidence" value="ECO:0007669"/>
    <property type="project" value="UniProtKB-KW"/>
</dbReference>
<keyword evidence="5 9" id="KW-0274">FAD</keyword>
<dbReference type="InterPro" id="IPR001709">
    <property type="entry name" value="Flavoprot_Pyr_Nucl_cyt_Rdtase"/>
</dbReference>
<dbReference type="Gene3D" id="3.10.120.10">
    <property type="entry name" value="Cytochrome b5-like heme/steroid binding domain"/>
    <property type="match status" value="1"/>
</dbReference>
<dbReference type="InterPro" id="IPR017927">
    <property type="entry name" value="FAD-bd_FR_type"/>
</dbReference>
<keyword evidence="7 10" id="KW-0408">Iron</keyword>
<sequence length="387" mass="42605">MPQQRTNVARPPGSSLMHWVHLCQSGQDLSGLEGQPPRRAISIAEVGEHDTESDCWSVLDGRVYNMTPYLTYHPGGVADLMLAAGGDCSSLFYEHHPWVNGHSMLEKCFIGRLDPESSATRGDTAASTAALHKTQWQLFQLVSKQTVGQQTVKLTFALPAKKLLGLEMPGQHVKVRAMIHGRFIERPYTPTSRIDQPATFDLIVKVYSDGIMSTYLDKLQAGDCIEMMGPQGTIGYPEAGVVTAGGQLKLMNVHHVVMVAAGTGITPMMQLIRAIVENRKDTAKITLVDCNHSLEHIIARTQLEPLANMFQERVKVHHVLHEATKDDLQELGSLRTGKRLSKEVLAELLPEPSPDVAAFHCGPPAFDEAVSSMLKDIGYKGTHIFRF</sequence>
<protein>
    <recommendedName>
        <fullName evidence="15">Nitrate reductase</fullName>
    </recommendedName>
</protein>
<evidence type="ECO:0000256" key="10">
    <source>
        <dbReference type="RuleBase" id="RU362121"/>
    </source>
</evidence>
<feature type="binding site" evidence="9">
    <location>
        <position position="213"/>
    </location>
    <ligand>
        <name>FAD</name>
        <dbReference type="ChEBI" id="CHEBI:57692"/>
    </ligand>
</feature>
<feature type="binding site" evidence="9">
    <location>
        <position position="186"/>
    </location>
    <ligand>
        <name>FAD</name>
        <dbReference type="ChEBI" id="CHEBI:57692"/>
    </ligand>
</feature>
<dbReference type="PANTHER" id="PTHR19370">
    <property type="entry name" value="NADH-CYTOCHROME B5 REDUCTASE"/>
    <property type="match status" value="1"/>
</dbReference>
<evidence type="ECO:0000313" key="13">
    <source>
        <dbReference type="EMBL" id="CAI5718632.1"/>
    </source>
</evidence>
<accession>A0AAV0TB42</accession>
<dbReference type="Proteomes" id="UP001162031">
    <property type="component" value="Unassembled WGS sequence"/>
</dbReference>
<dbReference type="InterPro" id="IPR001199">
    <property type="entry name" value="Cyt_B5-like_heme/steroid-bd"/>
</dbReference>
<keyword evidence="4 10" id="KW-0479">Metal-binding</keyword>
<dbReference type="PRINTS" id="PR00406">
    <property type="entry name" value="CYTB5RDTASE"/>
</dbReference>
<dbReference type="InterPro" id="IPR039261">
    <property type="entry name" value="FNR_nucleotide-bd"/>
</dbReference>
<evidence type="ECO:0000313" key="14">
    <source>
        <dbReference type="Proteomes" id="UP001162031"/>
    </source>
</evidence>
<dbReference type="AlphaFoldDB" id="A0AAV0TB42"/>
<dbReference type="InterPro" id="IPR001433">
    <property type="entry name" value="OxRdtase_FAD/NAD-bd"/>
</dbReference>
<dbReference type="FunFam" id="3.10.120.10:FF:000001">
    <property type="entry name" value="Cytochrome b5 reductase 4"/>
    <property type="match status" value="1"/>
</dbReference>
<dbReference type="GO" id="GO:0020037">
    <property type="term" value="F:heme binding"/>
    <property type="evidence" value="ECO:0007669"/>
    <property type="project" value="UniProtKB-UniRule"/>
</dbReference>
<dbReference type="Gene3D" id="2.40.30.10">
    <property type="entry name" value="Translation factors"/>
    <property type="match status" value="1"/>
</dbReference>
<dbReference type="EMBL" id="CANTFL010000221">
    <property type="protein sequence ID" value="CAI5718632.1"/>
    <property type="molecule type" value="Genomic_DNA"/>
</dbReference>
<dbReference type="SUPFAM" id="SSF63380">
    <property type="entry name" value="Riboflavin synthase domain-like"/>
    <property type="match status" value="1"/>
</dbReference>
<evidence type="ECO:0000259" key="12">
    <source>
        <dbReference type="PROSITE" id="PS51384"/>
    </source>
</evidence>
<dbReference type="GO" id="GO:0046872">
    <property type="term" value="F:metal ion binding"/>
    <property type="evidence" value="ECO:0007669"/>
    <property type="project" value="UniProtKB-UniRule"/>
</dbReference>
<dbReference type="InterPro" id="IPR036400">
    <property type="entry name" value="Cyt_B5-like_heme/steroid_sf"/>
</dbReference>
<evidence type="ECO:0000256" key="8">
    <source>
        <dbReference type="ARBA" id="ARBA00023027"/>
    </source>
</evidence>
<organism evidence="13 14">
    <name type="scientific">Hyaloperonospora brassicae</name>
    <name type="common">Brassica downy mildew</name>
    <name type="synonym">Peronospora brassicae</name>
    <dbReference type="NCBI Taxonomy" id="162125"/>
    <lineage>
        <taxon>Eukaryota</taxon>
        <taxon>Sar</taxon>
        <taxon>Stramenopiles</taxon>
        <taxon>Oomycota</taxon>
        <taxon>Peronosporomycetes</taxon>
        <taxon>Peronosporales</taxon>
        <taxon>Peronosporaceae</taxon>
        <taxon>Hyaloperonospora</taxon>
    </lineage>
</organism>
<evidence type="ECO:0000256" key="3">
    <source>
        <dbReference type="ARBA" id="ARBA00022630"/>
    </source>
</evidence>
<feature type="binding site" evidence="9">
    <location>
        <position position="187"/>
    </location>
    <ligand>
        <name>FAD</name>
        <dbReference type="ChEBI" id="CHEBI:57692"/>
    </ligand>
</feature>
<keyword evidence="6" id="KW-0560">Oxidoreductase</keyword>
<evidence type="ECO:0000256" key="1">
    <source>
        <dbReference type="ARBA" id="ARBA00001974"/>
    </source>
</evidence>
<reference evidence="13" key="1">
    <citation type="submission" date="2022-12" db="EMBL/GenBank/DDBJ databases">
        <authorList>
            <person name="Webb A."/>
        </authorList>
    </citation>
    <scope>NUCLEOTIDE SEQUENCE</scope>
    <source>
        <strain evidence="13">Hp1</strain>
    </source>
</reference>
<feature type="binding site" evidence="9">
    <location>
        <position position="266"/>
    </location>
    <ligand>
        <name>FAD</name>
        <dbReference type="ChEBI" id="CHEBI:57692"/>
    </ligand>
</feature>
<dbReference type="FunFam" id="3.40.50.80:FF:000021">
    <property type="entry name" value="Cytochrome b5 reductase 4"/>
    <property type="match status" value="1"/>
</dbReference>
<dbReference type="CDD" id="cd06183">
    <property type="entry name" value="cyt_b5_reduct_like"/>
    <property type="match status" value="1"/>
</dbReference>
<dbReference type="PRINTS" id="PR00363">
    <property type="entry name" value="CYTOCHROMEB5"/>
</dbReference>
<feature type="binding site" evidence="9">
    <location>
        <position position="205"/>
    </location>
    <ligand>
        <name>FAD</name>
        <dbReference type="ChEBI" id="CHEBI:57692"/>
    </ligand>
</feature>
<dbReference type="PROSITE" id="PS50255">
    <property type="entry name" value="CYTOCHROME_B5_2"/>
    <property type="match status" value="1"/>
</dbReference>
<feature type="binding site" evidence="9">
    <location>
        <position position="188"/>
    </location>
    <ligand>
        <name>FAD</name>
        <dbReference type="ChEBI" id="CHEBI:57692"/>
    </ligand>
</feature>
<keyword evidence="14" id="KW-1185">Reference proteome</keyword>
<gene>
    <name evidence="13" type="ORF">HBR001_LOCUS2041</name>
</gene>
<dbReference type="Pfam" id="PF00175">
    <property type="entry name" value="NAD_binding_1"/>
    <property type="match status" value="1"/>
</dbReference>
<dbReference type="GO" id="GO:0071949">
    <property type="term" value="F:FAD binding"/>
    <property type="evidence" value="ECO:0007669"/>
    <property type="project" value="TreeGrafter"/>
</dbReference>
<keyword evidence="8" id="KW-0520">NAD</keyword>